<evidence type="ECO:0000313" key="3">
    <source>
        <dbReference type="RefSeq" id="XP_011501468.1"/>
    </source>
</evidence>
<dbReference type="GeneID" id="105365079"/>
<accession>A0AAJ6YNT1</accession>
<reference evidence="3" key="1">
    <citation type="submission" date="2025-08" db="UniProtKB">
        <authorList>
            <consortium name="RefSeq"/>
        </authorList>
    </citation>
    <scope>IDENTIFICATION</scope>
</reference>
<proteinExistence type="predicted"/>
<feature type="region of interest" description="Disordered" evidence="1">
    <location>
        <begin position="34"/>
        <end position="140"/>
    </location>
</feature>
<sequence>MEKKGSRPTPDFAFDGACTLVEGVSAVVGGEQLYTGNRKSLDKPGFIRNAPLSNEPMQTERVSESERQRARDRERETESERQRARDRERETESERQRARDRERETESERQRARDRERETESERQRARDRERETEILLISKSSSHTRTGEFFNMKNANACMKKAPTCIRY</sequence>
<keyword evidence="2" id="KW-1185">Reference proteome</keyword>
<dbReference type="Proteomes" id="UP000695007">
    <property type="component" value="Unplaced"/>
</dbReference>
<dbReference type="AlphaFoldDB" id="A0AAJ6YNT1"/>
<organism evidence="2 3">
    <name type="scientific">Ceratosolen solmsi marchali</name>
    <dbReference type="NCBI Taxonomy" id="326594"/>
    <lineage>
        <taxon>Eukaryota</taxon>
        <taxon>Metazoa</taxon>
        <taxon>Ecdysozoa</taxon>
        <taxon>Arthropoda</taxon>
        <taxon>Hexapoda</taxon>
        <taxon>Insecta</taxon>
        <taxon>Pterygota</taxon>
        <taxon>Neoptera</taxon>
        <taxon>Endopterygota</taxon>
        <taxon>Hymenoptera</taxon>
        <taxon>Apocrita</taxon>
        <taxon>Proctotrupomorpha</taxon>
        <taxon>Chalcidoidea</taxon>
        <taxon>Agaonidae</taxon>
        <taxon>Agaoninae</taxon>
        <taxon>Ceratosolen</taxon>
    </lineage>
</organism>
<name>A0AAJ6YNT1_9HYME</name>
<gene>
    <name evidence="3" type="primary">LOC105365079</name>
</gene>
<evidence type="ECO:0000256" key="1">
    <source>
        <dbReference type="SAM" id="MobiDB-lite"/>
    </source>
</evidence>
<evidence type="ECO:0000313" key="2">
    <source>
        <dbReference type="Proteomes" id="UP000695007"/>
    </source>
</evidence>
<protein>
    <submittedName>
        <fullName evidence="3">Uncharacterized protein</fullName>
    </submittedName>
</protein>
<feature type="compositionally biased region" description="Basic and acidic residues" evidence="1">
    <location>
        <begin position="61"/>
        <end position="134"/>
    </location>
</feature>
<dbReference type="KEGG" id="csol:105365079"/>
<dbReference type="RefSeq" id="XP_011501468.1">
    <property type="nucleotide sequence ID" value="XM_011503166.1"/>
</dbReference>